<protein>
    <submittedName>
        <fullName evidence="1">Uncharacterized protein</fullName>
    </submittedName>
</protein>
<sequence length="49" mass="5879">MFYKGQYTFAAKLKRDNNWVQGLQMFLEQTCQFKICPKESREEQLQTAT</sequence>
<accession>A0A0E9R8X7</accession>
<organism evidence="1">
    <name type="scientific">Anguilla anguilla</name>
    <name type="common">European freshwater eel</name>
    <name type="synonym">Muraena anguilla</name>
    <dbReference type="NCBI Taxonomy" id="7936"/>
    <lineage>
        <taxon>Eukaryota</taxon>
        <taxon>Metazoa</taxon>
        <taxon>Chordata</taxon>
        <taxon>Craniata</taxon>
        <taxon>Vertebrata</taxon>
        <taxon>Euteleostomi</taxon>
        <taxon>Actinopterygii</taxon>
        <taxon>Neopterygii</taxon>
        <taxon>Teleostei</taxon>
        <taxon>Anguilliformes</taxon>
        <taxon>Anguillidae</taxon>
        <taxon>Anguilla</taxon>
    </lineage>
</organism>
<evidence type="ECO:0000313" key="1">
    <source>
        <dbReference type="EMBL" id="JAH25616.1"/>
    </source>
</evidence>
<reference evidence="1" key="2">
    <citation type="journal article" date="2015" name="Fish Shellfish Immunol.">
        <title>Early steps in the European eel (Anguilla anguilla)-Vibrio vulnificus interaction in the gills: Role of the RtxA13 toxin.</title>
        <authorList>
            <person name="Callol A."/>
            <person name="Pajuelo D."/>
            <person name="Ebbesson L."/>
            <person name="Teles M."/>
            <person name="MacKenzie S."/>
            <person name="Amaro C."/>
        </authorList>
    </citation>
    <scope>NUCLEOTIDE SEQUENCE</scope>
</reference>
<dbReference type="AlphaFoldDB" id="A0A0E9R8X7"/>
<reference evidence="1" key="1">
    <citation type="submission" date="2014-11" db="EMBL/GenBank/DDBJ databases">
        <authorList>
            <person name="Amaro Gonzalez C."/>
        </authorList>
    </citation>
    <scope>NUCLEOTIDE SEQUENCE</scope>
</reference>
<name>A0A0E9R8X7_ANGAN</name>
<proteinExistence type="predicted"/>
<dbReference type="EMBL" id="GBXM01082961">
    <property type="protein sequence ID" value="JAH25616.1"/>
    <property type="molecule type" value="Transcribed_RNA"/>
</dbReference>